<dbReference type="FunFam" id="2.30.42.10:FF:000281">
    <property type="entry name" value="Usher syndrome 1C"/>
    <property type="match status" value="1"/>
</dbReference>
<keyword evidence="7" id="KW-1185">Reference proteome</keyword>
<accession>A0AAN0J1J3</accession>
<dbReference type="CDD" id="cd06739">
    <property type="entry name" value="PDZ3_harmonin"/>
    <property type="match status" value="1"/>
</dbReference>
<dbReference type="InterPro" id="IPR036034">
    <property type="entry name" value="PDZ_sf"/>
</dbReference>
<dbReference type="Pfam" id="PF21219">
    <property type="entry name" value="USH1C_N"/>
    <property type="match status" value="1"/>
</dbReference>
<evidence type="ECO:0000256" key="4">
    <source>
        <dbReference type="SAM" id="MobiDB-lite"/>
    </source>
</evidence>
<dbReference type="KEGG" id="aqu:105312319"/>
<dbReference type="GeneID" id="105312319"/>
<proteinExistence type="predicted"/>
<dbReference type="SMART" id="SM00228">
    <property type="entry name" value="PDZ"/>
    <property type="match status" value="3"/>
</dbReference>
<evidence type="ECO:0000256" key="2">
    <source>
        <dbReference type="ARBA" id="ARBA00022737"/>
    </source>
</evidence>
<dbReference type="GO" id="GO:0042995">
    <property type="term" value="C:cell projection"/>
    <property type="evidence" value="ECO:0007669"/>
    <property type="project" value="UniProtKB-SubCell"/>
</dbReference>
<dbReference type="InterPro" id="IPR001478">
    <property type="entry name" value="PDZ"/>
</dbReference>
<dbReference type="SUPFAM" id="SSF50156">
    <property type="entry name" value="PDZ domain-like"/>
    <property type="match status" value="3"/>
</dbReference>
<evidence type="ECO:0000313" key="6">
    <source>
        <dbReference type="EnsemblMetazoa" id="XP_019850603.1"/>
    </source>
</evidence>
<dbReference type="Pfam" id="PF00595">
    <property type="entry name" value="PDZ"/>
    <property type="match status" value="3"/>
</dbReference>
<dbReference type="InterPro" id="IPR030237">
    <property type="entry name" value="Harmonin_N"/>
</dbReference>
<keyword evidence="3" id="KW-0966">Cell projection</keyword>
<dbReference type="GO" id="GO:0005886">
    <property type="term" value="C:plasma membrane"/>
    <property type="evidence" value="ECO:0007669"/>
    <property type="project" value="TreeGrafter"/>
</dbReference>
<feature type="domain" description="PDZ" evidence="5">
    <location>
        <begin position="235"/>
        <end position="305"/>
    </location>
</feature>
<name>A0AAN0J1J3_AMPQE</name>
<dbReference type="PROSITE" id="PS50106">
    <property type="entry name" value="PDZ"/>
    <property type="match status" value="3"/>
</dbReference>
<evidence type="ECO:0000256" key="3">
    <source>
        <dbReference type="ARBA" id="ARBA00023273"/>
    </source>
</evidence>
<evidence type="ECO:0000313" key="7">
    <source>
        <dbReference type="Proteomes" id="UP000007879"/>
    </source>
</evidence>
<evidence type="ECO:0000256" key="1">
    <source>
        <dbReference type="ARBA" id="ARBA00004316"/>
    </source>
</evidence>
<feature type="compositionally biased region" description="Polar residues" evidence="4">
    <location>
        <begin position="365"/>
        <end position="385"/>
    </location>
</feature>
<dbReference type="Gene3D" id="2.30.42.10">
    <property type="match status" value="3"/>
</dbReference>
<dbReference type="EnsemblMetazoa" id="XM_019995044.1">
    <property type="protein sequence ID" value="XP_019850603.1"/>
    <property type="gene ID" value="LOC105312319"/>
</dbReference>
<keyword evidence="2" id="KW-0677">Repeat</keyword>
<feature type="domain" description="PDZ" evidence="5">
    <location>
        <begin position="535"/>
        <end position="609"/>
    </location>
</feature>
<dbReference type="RefSeq" id="XP_019850603.1">
    <property type="nucleotide sequence ID" value="XM_019995044.1"/>
</dbReference>
<feature type="compositionally biased region" description="Basic and acidic residues" evidence="4">
    <location>
        <begin position="353"/>
        <end position="363"/>
    </location>
</feature>
<dbReference type="PANTHER" id="PTHR23116">
    <property type="entry name" value="PDZ DOMAIN CONTAINING WHIRLIN AND HARMONIN-RELATED"/>
    <property type="match status" value="1"/>
</dbReference>
<evidence type="ECO:0000259" key="5">
    <source>
        <dbReference type="PROSITE" id="PS50106"/>
    </source>
</evidence>
<comment type="subcellular location">
    <subcellularLocation>
        <location evidence="1">Cell projection</location>
    </subcellularLocation>
</comment>
<dbReference type="AlphaFoldDB" id="A0AAN0J1J3"/>
<organism evidence="6 7">
    <name type="scientific">Amphimedon queenslandica</name>
    <name type="common">Sponge</name>
    <dbReference type="NCBI Taxonomy" id="400682"/>
    <lineage>
        <taxon>Eukaryota</taxon>
        <taxon>Metazoa</taxon>
        <taxon>Porifera</taxon>
        <taxon>Demospongiae</taxon>
        <taxon>Heteroscleromorpha</taxon>
        <taxon>Haplosclerida</taxon>
        <taxon>Niphatidae</taxon>
        <taxon>Amphimedon</taxon>
    </lineage>
</organism>
<reference evidence="6" key="2">
    <citation type="submission" date="2024-06" db="UniProtKB">
        <authorList>
            <consortium name="EnsemblMetazoa"/>
        </authorList>
    </citation>
    <scope>IDENTIFICATION</scope>
</reference>
<dbReference type="Proteomes" id="UP000007879">
    <property type="component" value="Unassembled WGS sequence"/>
</dbReference>
<dbReference type="PANTHER" id="PTHR23116:SF36">
    <property type="entry name" value="HARMONIN"/>
    <property type="match status" value="1"/>
</dbReference>
<dbReference type="Gene3D" id="1.20.1160.20">
    <property type="match status" value="1"/>
</dbReference>
<feature type="domain" description="PDZ" evidence="5">
    <location>
        <begin position="113"/>
        <end position="183"/>
    </location>
</feature>
<sequence>MAVYLQNDSQLATKNALPMPSNYSDGSKTVIAQFRRAVQIALEDQQERDALVESLKRFESSYIVEDLMDDLKNLLDHPEKRILYKYISPLIPRRLRGEYKSLVPHIPSFERKVIRMKLQGASHSFGFTVRGGKEFGCGIFVTNVSRSSKAAQANLKAGYQIVRLNGLILSECTHEEFVSLVKQKKSLVLAIKVVGLIPEKPSGSNMVVWREVVEKDPWRPTTRIGVHGPIQSTRRIQVTLSENETLGASVKASSAIDGGVLIRDITPNSPADIAGLKRGDEIIHVNETSLLGKTLNEATRILRSSDVLMLTIRVDEGSARNSFDYEGGEEGGAYFDFDVHALSSSHGGNRTRQNHDSNFELRTRSPPNQRKMTKQTSVNRVSVTDSDVEQSRFMPTIAPATFGHGRTLPMPTLMGLGTDFDVEESHDFDAALMRPSRDSSEEPVAPLGRATVEGRDMSPTQEEPVVLRRQTSALKKPGGNKTSPARHPIFDDNIQIIPGSMKANASTDTVNTRTSGSNIHPSNLTFSQDILEGRQVQHHTIPKSGPLKLAIRGGRDTPLGPKIIISRIIEGGAAHSYGKLNVGDQVLACDGVSLVDVSHDEAGEAFKRAMDSRSGSIDLVVAVNPEP</sequence>
<feature type="region of interest" description="Disordered" evidence="4">
    <location>
        <begin position="345"/>
        <end position="387"/>
    </location>
</feature>
<reference evidence="7" key="1">
    <citation type="journal article" date="2010" name="Nature">
        <title>The Amphimedon queenslandica genome and the evolution of animal complexity.</title>
        <authorList>
            <person name="Srivastava M."/>
            <person name="Simakov O."/>
            <person name="Chapman J."/>
            <person name="Fahey B."/>
            <person name="Gauthier M.E."/>
            <person name="Mitros T."/>
            <person name="Richards G.S."/>
            <person name="Conaco C."/>
            <person name="Dacre M."/>
            <person name="Hellsten U."/>
            <person name="Larroux C."/>
            <person name="Putnam N.H."/>
            <person name="Stanke M."/>
            <person name="Adamska M."/>
            <person name="Darling A."/>
            <person name="Degnan S.M."/>
            <person name="Oakley T.H."/>
            <person name="Plachetzki D.C."/>
            <person name="Zhai Y."/>
            <person name="Adamski M."/>
            <person name="Calcino A."/>
            <person name="Cummins S.F."/>
            <person name="Goodstein D.M."/>
            <person name="Harris C."/>
            <person name="Jackson D.J."/>
            <person name="Leys S.P."/>
            <person name="Shu S."/>
            <person name="Woodcroft B.J."/>
            <person name="Vervoort M."/>
            <person name="Kosik K.S."/>
            <person name="Manning G."/>
            <person name="Degnan B.M."/>
            <person name="Rokhsar D.S."/>
        </authorList>
    </citation>
    <scope>NUCLEOTIDE SEQUENCE [LARGE SCALE GENOMIC DNA]</scope>
</reference>
<protein>
    <recommendedName>
        <fullName evidence="5">PDZ domain-containing protein</fullName>
    </recommendedName>
</protein>
<dbReference type="InterPro" id="IPR051844">
    <property type="entry name" value="USH2_Complex_Protein"/>
</dbReference>